<dbReference type="EMBL" id="CAXJIO010000014">
    <property type="protein sequence ID" value="CAL2103800.1"/>
    <property type="molecule type" value="Genomic_DNA"/>
</dbReference>
<evidence type="ECO:0000313" key="1">
    <source>
        <dbReference type="EMBL" id="CAL2103800.1"/>
    </source>
</evidence>
<evidence type="ECO:0008006" key="3">
    <source>
        <dbReference type="Google" id="ProtNLM"/>
    </source>
</evidence>
<dbReference type="PROSITE" id="PS51257">
    <property type="entry name" value="PROKAR_LIPOPROTEIN"/>
    <property type="match status" value="1"/>
</dbReference>
<comment type="caution">
    <text evidence="1">The sequence shown here is derived from an EMBL/GenBank/DDBJ whole genome shotgun (WGS) entry which is preliminary data.</text>
</comment>
<accession>A0ABP1F2R3</accession>
<sequence>MLCFIKKTIELKKNILILFLFLLLISCNDGVKYISQNDGKSHLIDFELFSIILPTDFKY</sequence>
<name>A0ABP1F2R3_9FLAO</name>
<dbReference type="Proteomes" id="UP001497527">
    <property type="component" value="Unassembled WGS sequence"/>
</dbReference>
<gene>
    <name evidence="1" type="ORF">T190423A01A_50048</name>
</gene>
<evidence type="ECO:0000313" key="2">
    <source>
        <dbReference type="Proteomes" id="UP001497527"/>
    </source>
</evidence>
<keyword evidence="2" id="KW-1185">Reference proteome</keyword>
<proteinExistence type="predicted"/>
<protein>
    <recommendedName>
        <fullName evidence="3">Lipoprotein</fullName>
    </recommendedName>
</protein>
<organism evidence="1 2">
    <name type="scientific">Tenacibaculum polynesiense</name>
    <dbReference type="NCBI Taxonomy" id="3137857"/>
    <lineage>
        <taxon>Bacteria</taxon>
        <taxon>Pseudomonadati</taxon>
        <taxon>Bacteroidota</taxon>
        <taxon>Flavobacteriia</taxon>
        <taxon>Flavobacteriales</taxon>
        <taxon>Flavobacteriaceae</taxon>
        <taxon>Tenacibaculum</taxon>
    </lineage>
</organism>
<reference evidence="1 2" key="1">
    <citation type="submission" date="2024-05" db="EMBL/GenBank/DDBJ databases">
        <authorList>
            <person name="Duchaud E."/>
        </authorList>
    </citation>
    <scope>NUCLEOTIDE SEQUENCE [LARGE SCALE GENOMIC DNA]</scope>
    <source>
        <strain evidence="1">Ena-SAMPLE-TAB-13-05-2024-13:56:06:370-140308</strain>
    </source>
</reference>